<organism evidence="12 13">
    <name type="scientific">Vibrio metoecus</name>
    <dbReference type="NCBI Taxonomy" id="1481663"/>
    <lineage>
        <taxon>Bacteria</taxon>
        <taxon>Pseudomonadati</taxon>
        <taxon>Pseudomonadota</taxon>
        <taxon>Gammaproteobacteria</taxon>
        <taxon>Vibrionales</taxon>
        <taxon>Vibrionaceae</taxon>
        <taxon>Vibrio</taxon>
    </lineage>
</organism>
<evidence type="ECO:0000313" key="13">
    <source>
        <dbReference type="Proteomes" id="UP000053724"/>
    </source>
</evidence>
<keyword evidence="9 11" id="KW-0443">Lipid metabolism</keyword>
<dbReference type="NCBIfam" id="TIGR00215">
    <property type="entry name" value="lpxB"/>
    <property type="match status" value="1"/>
</dbReference>
<dbReference type="EC" id="2.4.1.182" evidence="3 11"/>
<dbReference type="UniPathway" id="UPA00973"/>
<keyword evidence="7 11" id="KW-0328">Glycosyltransferase</keyword>
<comment type="pathway">
    <text evidence="11">Bacterial outer membrane biogenesis; LPS lipid A biosynthesis.</text>
</comment>
<evidence type="ECO:0000256" key="3">
    <source>
        <dbReference type="ARBA" id="ARBA00012687"/>
    </source>
</evidence>
<reference evidence="12 13" key="1">
    <citation type="journal article" date="2015" name="Genome Biol. Evol.">
        <title>The Dynamics of Genetic Interactions between Vibrio metoecus and Vibrio cholerae, Two Close Relatives Co-Occurring in the Environment.</title>
        <authorList>
            <person name="Orata F.D."/>
            <person name="Kirchberger P.C."/>
            <person name="Meheust R."/>
            <person name="Barlow E.J."/>
            <person name="Tarr C.L."/>
            <person name="Boucher Y."/>
        </authorList>
    </citation>
    <scope>NUCLEOTIDE SEQUENCE [LARGE SCALE GENOMIC DNA]</scope>
    <source>
        <strain evidence="12 13">08-2459</strain>
    </source>
</reference>
<protein>
    <recommendedName>
        <fullName evidence="4 11">Lipid-A-disaccharide synthase</fullName>
        <ecNumber evidence="3 11">2.4.1.182</ecNumber>
    </recommendedName>
</protein>
<evidence type="ECO:0000256" key="10">
    <source>
        <dbReference type="ARBA" id="ARBA00048975"/>
    </source>
</evidence>
<dbReference type="InterPro" id="IPR003835">
    <property type="entry name" value="Glyco_trans_19"/>
</dbReference>
<accession>A0A0Q0TAR5</accession>
<dbReference type="GO" id="GO:0008915">
    <property type="term" value="F:lipid-A-disaccharide synthase activity"/>
    <property type="evidence" value="ECO:0007669"/>
    <property type="project" value="UniProtKB-UniRule"/>
</dbReference>
<dbReference type="SUPFAM" id="SSF53756">
    <property type="entry name" value="UDP-Glycosyltransferase/glycogen phosphorylase"/>
    <property type="match status" value="1"/>
</dbReference>
<proteinExistence type="inferred from homology"/>
<evidence type="ECO:0000313" key="12">
    <source>
        <dbReference type="EMBL" id="KQA24031.1"/>
    </source>
</evidence>
<comment type="caution">
    <text evidence="12">The sequence shown here is derived from an EMBL/GenBank/DDBJ whole genome shotgun (WGS) entry which is preliminary data.</text>
</comment>
<dbReference type="PATRIC" id="fig|1481663.8.peg.4231"/>
<dbReference type="GO" id="GO:0009245">
    <property type="term" value="P:lipid A biosynthetic process"/>
    <property type="evidence" value="ECO:0007669"/>
    <property type="project" value="UniProtKB-UniRule"/>
</dbReference>
<evidence type="ECO:0000256" key="9">
    <source>
        <dbReference type="ARBA" id="ARBA00023098"/>
    </source>
</evidence>
<dbReference type="RefSeq" id="WP_055027598.1">
    <property type="nucleotide sequence ID" value="NZ_CP035688.1"/>
</dbReference>
<sequence>MNRPLRIGIVVGELSGDTLGEGFIKAVRTRYPDAEFVGIGGPKMIELGCESLFDMEELAVMGLVEVLGRLPRLLKVKAELVKYFTANPPDVFVGIDAPDFNLRLELSLKQAGIKTVHYVSPSVWAWRQNRIHGIAAATHLVLAFLPFEKAFYDKFNVPCEFIGHTLADSIPLESDKLAARQLLGLDEQRRWLAVLPGSRGGEMKMLAEPFIKTCQQLQTRYPELGFVVALVNAKRRAQFEEAWKRVAPELNFVLVDDTARNVITASDAVMLASGTVALECMLIKRPMVVGYRVNAFTAFLAKHLLKTPYVSLPNILAGEELVKELLQDDCTVDNLCHEVSRLLDSDNQALMSKFTEMHQWIRKDADRQAAQAVLHLIQK</sequence>
<keyword evidence="5 11" id="KW-0444">Lipid biosynthesis</keyword>
<dbReference type="HAMAP" id="MF_00392">
    <property type="entry name" value="LpxB"/>
    <property type="match status" value="1"/>
</dbReference>
<comment type="function">
    <text evidence="1 11">Condensation of UDP-2,3-diacylglucosamine and 2,3-diacylglucosamine-1-phosphate to form lipid A disaccharide, a precursor of lipid A, a phosphorylated glycolipid that anchors the lipopolysaccharide to the outer membrane of the cell.</text>
</comment>
<dbReference type="PANTHER" id="PTHR30372:SF4">
    <property type="entry name" value="LIPID-A-DISACCHARIDE SYNTHASE, MITOCHONDRIAL-RELATED"/>
    <property type="match status" value="1"/>
</dbReference>
<evidence type="ECO:0000256" key="8">
    <source>
        <dbReference type="ARBA" id="ARBA00022679"/>
    </source>
</evidence>
<keyword evidence="8 11" id="KW-0808">Transferase</keyword>
<dbReference type="GO" id="GO:0016020">
    <property type="term" value="C:membrane"/>
    <property type="evidence" value="ECO:0007669"/>
    <property type="project" value="GOC"/>
</dbReference>
<dbReference type="EMBL" id="LCUF01000005">
    <property type="protein sequence ID" value="KQA24031.1"/>
    <property type="molecule type" value="Genomic_DNA"/>
</dbReference>
<evidence type="ECO:0000256" key="11">
    <source>
        <dbReference type="HAMAP-Rule" id="MF_00392"/>
    </source>
</evidence>
<keyword evidence="6 11" id="KW-0441">Lipid A biosynthesis</keyword>
<evidence type="ECO:0000256" key="1">
    <source>
        <dbReference type="ARBA" id="ARBA00002056"/>
    </source>
</evidence>
<dbReference type="GO" id="GO:0005543">
    <property type="term" value="F:phospholipid binding"/>
    <property type="evidence" value="ECO:0007669"/>
    <property type="project" value="TreeGrafter"/>
</dbReference>
<dbReference type="Pfam" id="PF02684">
    <property type="entry name" value="LpxB"/>
    <property type="match status" value="1"/>
</dbReference>
<gene>
    <name evidence="11 12" type="primary">lpxB</name>
    <name evidence="12" type="ORF">AAY55_06335</name>
</gene>
<dbReference type="AlphaFoldDB" id="A0A0Q0TAR5"/>
<evidence type="ECO:0000256" key="7">
    <source>
        <dbReference type="ARBA" id="ARBA00022676"/>
    </source>
</evidence>
<evidence type="ECO:0000256" key="6">
    <source>
        <dbReference type="ARBA" id="ARBA00022556"/>
    </source>
</evidence>
<dbReference type="PANTHER" id="PTHR30372">
    <property type="entry name" value="LIPID-A-DISACCHARIDE SYNTHASE"/>
    <property type="match status" value="1"/>
</dbReference>
<comment type="similarity">
    <text evidence="2 11">Belongs to the LpxB family.</text>
</comment>
<evidence type="ECO:0000256" key="2">
    <source>
        <dbReference type="ARBA" id="ARBA00007868"/>
    </source>
</evidence>
<comment type="catalytic activity">
    <reaction evidence="10 11">
        <text>a lipid X + a UDP-2-N,3-O-bis[(3R)-3-hydroxyacyl]-alpha-D-glucosamine = a lipid A disaccharide + UDP + H(+)</text>
        <dbReference type="Rhea" id="RHEA:67828"/>
        <dbReference type="ChEBI" id="CHEBI:15378"/>
        <dbReference type="ChEBI" id="CHEBI:58223"/>
        <dbReference type="ChEBI" id="CHEBI:137748"/>
        <dbReference type="ChEBI" id="CHEBI:176338"/>
        <dbReference type="ChEBI" id="CHEBI:176343"/>
        <dbReference type="EC" id="2.4.1.182"/>
    </reaction>
</comment>
<evidence type="ECO:0000256" key="5">
    <source>
        <dbReference type="ARBA" id="ARBA00022516"/>
    </source>
</evidence>
<evidence type="ECO:0000256" key="4">
    <source>
        <dbReference type="ARBA" id="ARBA00020902"/>
    </source>
</evidence>
<name>A0A0Q0TAR5_VIBMT</name>
<dbReference type="Proteomes" id="UP000053724">
    <property type="component" value="Unassembled WGS sequence"/>
</dbReference>